<dbReference type="PROSITE" id="PS50994">
    <property type="entry name" value="INTEGRASE"/>
    <property type="match status" value="1"/>
</dbReference>
<dbReference type="Pfam" id="PF03564">
    <property type="entry name" value="DUF1759"/>
    <property type="match status" value="1"/>
</dbReference>
<dbReference type="InterPro" id="IPR040676">
    <property type="entry name" value="DUF5641"/>
</dbReference>
<dbReference type="InterPro" id="IPR005312">
    <property type="entry name" value="DUF1759"/>
</dbReference>
<evidence type="ECO:0000256" key="1">
    <source>
        <dbReference type="SAM" id="MobiDB-lite"/>
    </source>
</evidence>
<evidence type="ECO:0000313" key="4">
    <source>
        <dbReference type="Proteomes" id="UP000005204"/>
    </source>
</evidence>
<evidence type="ECO:0000313" key="3">
    <source>
        <dbReference type="EnsemblMetazoa" id="XP_037868502.1"/>
    </source>
</evidence>
<proteinExistence type="predicted"/>
<evidence type="ECO:0000259" key="2">
    <source>
        <dbReference type="PROSITE" id="PS50994"/>
    </source>
</evidence>
<dbReference type="RefSeq" id="XP_037868502.1">
    <property type="nucleotide sequence ID" value="XM_038012574.1"/>
</dbReference>
<keyword evidence="4" id="KW-1185">Reference proteome</keyword>
<dbReference type="Proteomes" id="UP000005204">
    <property type="component" value="Unassembled WGS sequence"/>
</dbReference>
<dbReference type="InterPro" id="IPR043502">
    <property type="entry name" value="DNA/RNA_pol_sf"/>
</dbReference>
<dbReference type="PANTHER" id="PTHR47331">
    <property type="entry name" value="PHD-TYPE DOMAIN-CONTAINING PROTEIN"/>
    <property type="match status" value="1"/>
</dbReference>
<dbReference type="CDD" id="cd01644">
    <property type="entry name" value="RT_pepA17"/>
    <property type="match status" value="1"/>
</dbReference>
<dbReference type="PANTHER" id="PTHR47331:SF1">
    <property type="entry name" value="GAG-LIKE PROTEIN"/>
    <property type="match status" value="1"/>
</dbReference>
<dbReference type="InterPro" id="IPR036397">
    <property type="entry name" value="RNaseH_sf"/>
</dbReference>
<dbReference type="GO" id="GO:0003676">
    <property type="term" value="F:nucleic acid binding"/>
    <property type="evidence" value="ECO:0007669"/>
    <property type="project" value="InterPro"/>
</dbReference>
<dbReference type="Pfam" id="PF05380">
    <property type="entry name" value="Peptidase_A17"/>
    <property type="match status" value="1"/>
</dbReference>
<organism evidence="3 4">
    <name type="scientific">Bombyx mori</name>
    <name type="common">Silk moth</name>
    <dbReference type="NCBI Taxonomy" id="7091"/>
    <lineage>
        <taxon>Eukaryota</taxon>
        <taxon>Metazoa</taxon>
        <taxon>Ecdysozoa</taxon>
        <taxon>Arthropoda</taxon>
        <taxon>Hexapoda</taxon>
        <taxon>Insecta</taxon>
        <taxon>Pterygota</taxon>
        <taxon>Neoptera</taxon>
        <taxon>Endopterygota</taxon>
        <taxon>Lepidoptera</taxon>
        <taxon>Glossata</taxon>
        <taxon>Ditrysia</taxon>
        <taxon>Bombycoidea</taxon>
        <taxon>Bombycidae</taxon>
        <taxon>Bombycinae</taxon>
        <taxon>Bombyx</taxon>
    </lineage>
</organism>
<dbReference type="GO" id="GO:0015074">
    <property type="term" value="P:DNA integration"/>
    <property type="evidence" value="ECO:0007669"/>
    <property type="project" value="InterPro"/>
</dbReference>
<dbReference type="Gene3D" id="3.30.420.10">
    <property type="entry name" value="Ribonuclease H-like superfamily/Ribonuclease H"/>
    <property type="match status" value="1"/>
</dbReference>
<dbReference type="GO" id="GO:0042575">
    <property type="term" value="C:DNA polymerase complex"/>
    <property type="evidence" value="ECO:0007669"/>
    <property type="project" value="UniProtKB-ARBA"/>
</dbReference>
<dbReference type="InterPro" id="IPR008042">
    <property type="entry name" value="Retrotrans_Pao"/>
</dbReference>
<sequence length="1826" mass="207435">MPITRSNKGSSREQPLEPAVQESSPEATEATSYETYESSATGTTQNTKLEEATTRTRGENRPASKKSLRRKELAARAELAEKELIEAQAATIAARLRLQLIQAESEDDDDSIIEEPKDREDQVRAWVQTSAGSTDKEPAGEHIENHPVSKANIEYCSNRDLAKAIVEAVRSATTKELPPQPDYMHQLPTFEGDCREWVAFKAVYEDTAPLFSSAQNMARLRRALKGQAREGVRSQLYSESTPEEVMESLRRCYGRADALVLAELDRIRRLPTISDSAYDICSLASNVNNTVAAIRGLRKPQYLMSPELLKSIVDKMPTILRFRWYDHIIDKTEGDPDLNTMCGFLNKMADRCGPHAVAEVATKRQQSRRQATHATTDCSERATSDRVIIDKPACPQCKEGHPLYDCPRYERATVQERWRMAKESRLCYKCLDGKHRKQSCQRPPCRTCKRWHHYSLHNEKPETEPAENREIANNVRLPINCTRISRAYLKMVPVEVYGPSGSTTVLALLDEGSTVTLLDSSVAKQIGLKGPKETLRLETVGGKTLTKKDSMKLNIRVRGLHQRQKRTIFGARTLDDMSLAPQRLKRETIEGYAHLKSLADQLCYDEQSPQLLIGQDNWGLIAAKTTRRGRRNQPVASFTQLGWVLHGLYGNNAKEVNFLTCAHVSMREEALDRLVKEHFAIESLGVAPRRPSTDMEAKALDILEKTSRRRDDGRFEVGLLWRDEEATLPNNYRSALTRLRGVEKKLHRDPDLQVEYSKQMTNLIENGYAEEVPHDGAGSKRKWYLPHFAVTHPTKAKKRLVFDAAAKFDGTSLNDLLLPGPDLLQSLFGVLLRFRQRPVAVVADIKEMFLQIRIRDEDRDSLRFLWRKDRREATPKEYRMTSVIFGAACSPSAALFVKNKNADEYRHQYPEAARAIERNHYMDDYLQSFETEEEAITIASEVDVVHRGAKFELRGWASNRRGVLASLAGGATPGDIELGSKEEKTLGLRWFYESDEMGFRTHPRDPKDVEARTPTKREVTSAVMSIFDPMGLASPVLIEGKALIQSIWRSGIDWDDVILEKDEVAWKRYMENLRMLQGLRIARCFSYCNTEGELHTFTDASEKAYACAVYWRQRTDESTHRVTLLAGKARVTPLRPVSIPRLELQAALLGTRMAQAIANELDIAVGRRTYWTDSSTVLTWIKTDPRTFKPFVAHRLAEIEESTKPQEWRWVPGSQNPADDATREAPADFDHTHRWFNGPEFLTWDESRWPKPRTFKQEPSGEEKEAFLVATARTADARPTPDPHRFSSWVKLLRATARVLQFIELCRPRKESACVSRQLEQQDPTWRTTRAKQPRSTWKIRTPEAPTEAWLPLDPPHLKKAEKILLRSSQGESFGEKDPERHPKLRRLDVVMEDGLLRLRGRIDAAQYIDAGCKRPIVLDGKHVIARLLIKHYHEAFQHGNHATVMNEVRQRYWILGLRSIIRATAVRCQWCKVYRSTPRLPPTGDLPIERLRHGEPPFTCAAVDYFGPMTVTVGRRHEKRWGVLFTCLTTRAVHMELAASLTADSMLLALRRMAARRGTPKVIYSDNGTNFVGANKELKQAIENAREADVVSRAAQMNIKWKFIPPGAPNMGGAWERLVRSVKTALAVTLKERHPREEVLHTLLLEAEHVVNSRPLVAREESWESEALTPNHFLIGRSCGAPSIGDYRDEDLTGKRTWRVAQRMADHFWSRWVKEYLPTLLPRKIDGRAAGEDLQCGDTVLIVDSTLPRNTWPRGQVVHTYPGPDNRVRTVDVRTSGGLLKRPASKMILLVPATSDEPTPIESPRQGVGATHEGEDLLEKVMIVD</sequence>
<feature type="compositionally biased region" description="Low complexity" evidence="1">
    <location>
        <begin position="22"/>
        <end position="44"/>
    </location>
</feature>
<dbReference type="GO" id="GO:0071897">
    <property type="term" value="P:DNA biosynthetic process"/>
    <property type="evidence" value="ECO:0007669"/>
    <property type="project" value="UniProtKB-ARBA"/>
</dbReference>
<dbReference type="EnsemblMetazoa" id="XM_038012574.1">
    <property type="protein sequence ID" value="XP_037868502.1"/>
    <property type="gene ID" value="LOC119628822"/>
</dbReference>
<accession>A0A8R2LWZ4</accession>
<dbReference type="GeneID" id="119628822"/>
<dbReference type="InterPro" id="IPR001584">
    <property type="entry name" value="Integrase_cat-core"/>
</dbReference>
<dbReference type="InterPro" id="IPR043128">
    <property type="entry name" value="Rev_trsase/Diguanyl_cyclase"/>
</dbReference>
<protein>
    <recommendedName>
        <fullName evidence="2">Integrase catalytic domain-containing protein</fullName>
    </recommendedName>
</protein>
<reference evidence="4" key="1">
    <citation type="journal article" date="2008" name="Insect Biochem. Mol. Biol.">
        <title>The genome of a lepidopteran model insect, the silkworm Bombyx mori.</title>
        <authorList>
            <consortium name="International Silkworm Genome Consortium"/>
        </authorList>
    </citation>
    <scope>NUCLEOTIDE SEQUENCE [LARGE SCALE GENOMIC DNA]</scope>
    <source>
        <strain evidence="4">p50T</strain>
    </source>
</reference>
<dbReference type="Pfam" id="PF18701">
    <property type="entry name" value="DUF5641"/>
    <property type="match status" value="1"/>
</dbReference>
<feature type="region of interest" description="Disordered" evidence="1">
    <location>
        <begin position="1796"/>
        <end position="1816"/>
    </location>
</feature>
<dbReference type="KEGG" id="bmor:119628822"/>
<dbReference type="SUPFAM" id="SSF56672">
    <property type="entry name" value="DNA/RNA polymerases"/>
    <property type="match status" value="1"/>
</dbReference>
<feature type="region of interest" description="Disordered" evidence="1">
    <location>
        <begin position="1"/>
        <end position="72"/>
    </location>
</feature>
<reference evidence="3" key="2">
    <citation type="submission" date="2022-06" db="UniProtKB">
        <authorList>
            <consortium name="EnsemblMetazoa"/>
        </authorList>
    </citation>
    <scope>IDENTIFICATION</scope>
    <source>
        <strain evidence="3">p50T (Dazao)</strain>
    </source>
</reference>
<dbReference type="InterPro" id="IPR012337">
    <property type="entry name" value="RNaseH-like_sf"/>
</dbReference>
<feature type="compositionally biased region" description="Basic and acidic residues" evidence="1">
    <location>
        <begin position="48"/>
        <end position="62"/>
    </location>
</feature>
<dbReference type="Gene3D" id="3.10.10.10">
    <property type="entry name" value="HIV Type 1 Reverse Transcriptase, subunit A, domain 1"/>
    <property type="match status" value="1"/>
</dbReference>
<name>A0A8R2LWZ4_BOMMO</name>
<dbReference type="Gene3D" id="3.30.70.270">
    <property type="match status" value="1"/>
</dbReference>
<feature type="domain" description="Integrase catalytic" evidence="2">
    <location>
        <begin position="1494"/>
        <end position="1679"/>
    </location>
</feature>
<dbReference type="SUPFAM" id="SSF53098">
    <property type="entry name" value="Ribonuclease H-like"/>
    <property type="match status" value="1"/>
</dbReference>